<evidence type="ECO:0000313" key="4">
    <source>
        <dbReference type="Proteomes" id="UP000095658"/>
    </source>
</evidence>
<evidence type="ECO:0000256" key="2">
    <source>
        <dbReference type="SAM" id="MobiDB-lite"/>
    </source>
</evidence>
<comment type="caution">
    <text evidence="3">The sequence shown here is derived from an EMBL/GenBank/DDBJ whole genome shotgun (WGS) entry which is preliminary data.</text>
</comment>
<evidence type="ECO:0000313" key="3">
    <source>
        <dbReference type="EMBL" id="OES45337.1"/>
    </source>
</evidence>
<dbReference type="PROSITE" id="PS00080">
    <property type="entry name" value="MULTICOPPER_OXIDASE2"/>
    <property type="match status" value="1"/>
</dbReference>
<name>A0A1E7DQH1_9BACI</name>
<sequence>MIRRYHVVAIPIRIVVNNFGDHNPDGRMYVLKENESTVKELVRKNPFTPVELVQPLTIRANEGDIVEILFENQLPIAAGMHFQEADYNVLTSDGANVGLNPSSLADSGDTIFYRINAATEGIYYFTDLGNVSSTEDGFSLQGLYGALLVEKRGSWWTDPVTGGKLNSGAFADIHNPFLPSFREYAWFFGDEMEVDDLTGNRPIHPVTGQDVDSFHGVNYRIEPLYNRKRLIEEGVVNPDLDGEEVHHDSWVFGDPATPIMRGYRNDPAMFRLIHAGVKETHTWHYHLHEWLKDNSNIHSELLDVQAISPQSHYNVQPLYGLGSLHGAIGDVIVHCHLYPHFEAGMWGINRIFDTLQDGSQCYPNGMPIAPLQPLPDRPCPPRPTKEKPGFPNFIPGKVGCKAPRPPLGIVGGREMTELERNAAVPNARPGAVFVDACLGNPVVLEFDVSIIEMPLVYNKQGWNDPKGRFFVLDKDLDDVLSGRKEPEPLVLQIEAGSCIRINFTNRAPHVLDGDAFQLVTRTYETGLHTHFVKFDILVSDASNVGWNYDSSVLPGETIRYEWFAETELKAFFFHDHLFPAAYQQHGVFGAGVVQPRFSKFLDSRTGEETDRGTQVTVTNPIIPDFRDFALFVQDFTLLFDKDGCPIEPPDFPGSSDDPGIFAVNYKNEPLQFRLGKECDPAYSFSSFVNGDPVTPILKAYEGDPIRIRLLQGAHEESHSFNLHGLKWKSEHPDNDSVLRDQQHIGIAESYTLEMDIPSAGDYLWAFEDEEDVWNGTWGLIRAFDQQVRDLIPLSDRPLPPMRTKPLPKKTGKPPAPADPQSTLPPELSHDAVLRSFNVVAFQTPIVYNSFGDHDPFGIIFALEEDVEDILNGKKNPEPLVLRGNSGDLVEVTLTSRLQFDLFPFPDGIHPYPPVKEQAFYPPSLRISLHPSLLDYDITTSSGDTVGFNPDQTVGPGETITYRWHVQENVGTCAMWDMADLRNHRSFGTFGAFIAESRFTTYHDPTTLEPVETGTNVILKNPLLPDTREFVLIMHDGVRLVDKHGQLIVDPMAGVIPAAEAEEEDIVDTYDNGSRGFNYRTERLINRFRERPVLSDLFSSKVFGDPATPVFEAYPGDPVTIRLTDPSERRRAHTFHIHGHSWKFNPVDVFSRSVSFVGHMVPGSTDDLFLIGGAGGLFNYPGDYMYRSGNIRWDIEQGMWGIIRVHADIQAHLPLLEE</sequence>
<keyword evidence="4" id="KW-1185">Reference proteome</keyword>
<protein>
    <submittedName>
        <fullName evidence="3">Copper oxidase</fullName>
    </submittedName>
</protein>
<organism evidence="3 4">
    <name type="scientific">Domibacillus iocasae</name>
    <dbReference type="NCBI Taxonomy" id="1714016"/>
    <lineage>
        <taxon>Bacteria</taxon>
        <taxon>Bacillati</taxon>
        <taxon>Bacillota</taxon>
        <taxon>Bacilli</taxon>
        <taxon>Bacillales</taxon>
        <taxon>Bacillaceae</taxon>
        <taxon>Domibacillus</taxon>
    </lineage>
</organism>
<accession>A0A1E7DQH1</accession>
<reference evidence="3 4" key="1">
    <citation type="submission" date="2016-06" db="EMBL/GenBank/DDBJ databases">
        <title>Domibacillus iocasae genome sequencing.</title>
        <authorList>
            <person name="Verma A."/>
            <person name="Pal Y."/>
            <person name="Ojha A.K."/>
            <person name="Krishnamurthi S."/>
        </authorList>
    </citation>
    <scope>NUCLEOTIDE SEQUENCE [LARGE SCALE GENOMIC DNA]</scope>
    <source>
        <strain evidence="3 4">DSM 29979</strain>
    </source>
</reference>
<proteinExistence type="predicted"/>
<gene>
    <name evidence="3" type="ORF">BA724_04850</name>
</gene>
<dbReference type="SUPFAM" id="SSF49503">
    <property type="entry name" value="Cupredoxins"/>
    <property type="match status" value="6"/>
</dbReference>
<keyword evidence="1" id="KW-0479">Metal-binding</keyword>
<feature type="region of interest" description="Disordered" evidence="2">
    <location>
        <begin position="794"/>
        <end position="826"/>
    </location>
</feature>
<dbReference type="STRING" id="1714016.BA724_04850"/>
<dbReference type="AlphaFoldDB" id="A0A1E7DQH1"/>
<evidence type="ECO:0000256" key="1">
    <source>
        <dbReference type="ARBA" id="ARBA00022723"/>
    </source>
</evidence>
<dbReference type="RefSeq" id="WP_069938218.1">
    <property type="nucleotide sequence ID" value="NZ_MAMP01000020.1"/>
</dbReference>
<dbReference type="GO" id="GO:0005507">
    <property type="term" value="F:copper ion binding"/>
    <property type="evidence" value="ECO:0007669"/>
    <property type="project" value="InterPro"/>
</dbReference>
<dbReference type="Proteomes" id="UP000095658">
    <property type="component" value="Unassembled WGS sequence"/>
</dbReference>
<dbReference type="EMBL" id="MAMP01000020">
    <property type="protein sequence ID" value="OES45337.1"/>
    <property type="molecule type" value="Genomic_DNA"/>
</dbReference>
<dbReference type="OrthoDB" id="9757546at2"/>
<dbReference type="Gene3D" id="2.60.40.420">
    <property type="entry name" value="Cupredoxins - blue copper proteins"/>
    <property type="match status" value="4"/>
</dbReference>
<dbReference type="InterPro" id="IPR008972">
    <property type="entry name" value="Cupredoxin"/>
</dbReference>
<dbReference type="InterPro" id="IPR002355">
    <property type="entry name" value="Cu_oxidase_Cu_BS"/>
</dbReference>